<dbReference type="GO" id="GO:0000070">
    <property type="term" value="P:mitotic sister chromatid segregation"/>
    <property type="evidence" value="ECO:0007669"/>
    <property type="project" value="TreeGrafter"/>
</dbReference>
<dbReference type="InterPro" id="IPR033373">
    <property type="entry name" value="SKAP"/>
</dbReference>
<reference evidence="3 5" key="3">
    <citation type="submission" date="2020-07" db="EMBL/GenBank/DDBJ databases">
        <title>A long reads based de novo assembly of the rainbow trout Arlee double haploid line genome.</title>
        <authorList>
            <person name="Gao G."/>
            <person name="Palti Y."/>
        </authorList>
    </citation>
    <scope>NUCLEOTIDE SEQUENCE [LARGE SCALE GENOMIC DNA]</scope>
</reference>
<dbReference type="GO" id="GO:0000776">
    <property type="term" value="C:kinetochore"/>
    <property type="evidence" value="ECO:0007669"/>
    <property type="project" value="InterPro"/>
</dbReference>
<dbReference type="GeneID" id="110522304"/>
<dbReference type="RefSeq" id="XP_021456273.1">
    <property type="nucleotide sequence ID" value="XM_021600598.2"/>
</dbReference>
<dbReference type="GO" id="GO:0051988">
    <property type="term" value="P:regulation of attachment of spindle microtubules to kinetochore"/>
    <property type="evidence" value="ECO:0007669"/>
    <property type="project" value="InterPro"/>
</dbReference>
<dbReference type="GO" id="GO:0035371">
    <property type="term" value="C:microtubule plus-end"/>
    <property type="evidence" value="ECO:0007669"/>
    <property type="project" value="TreeGrafter"/>
</dbReference>
<proteinExistence type="predicted"/>
<dbReference type="AlphaFoldDB" id="A0A060VPQ7"/>
<reference evidence="2" key="1">
    <citation type="journal article" date="2014" name="Nat. Commun.">
        <title>The rainbow trout genome provides novel insights into evolution after whole-genome duplication in vertebrates.</title>
        <authorList>
            <person name="Berthelot C."/>
            <person name="Brunet F."/>
            <person name="Chalopin D."/>
            <person name="Juanchich A."/>
            <person name="Bernard M."/>
            <person name="Noel B."/>
            <person name="Bento P."/>
            <person name="Da Silva C."/>
            <person name="Labadie K."/>
            <person name="Alberti A."/>
            <person name="Aury J.M."/>
            <person name="Louis A."/>
            <person name="Dehais P."/>
            <person name="Bardou P."/>
            <person name="Montfort J."/>
            <person name="Klopp C."/>
            <person name="Cabau C."/>
            <person name="Gaspin C."/>
            <person name="Thorgaard G.H."/>
            <person name="Boussaha M."/>
            <person name="Quillet E."/>
            <person name="Guyomard R."/>
            <person name="Galiana D."/>
            <person name="Bobe J."/>
            <person name="Volff J.N."/>
            <person name="Genet C."/>
            <person name="Wincker P."/>
            <person name="Jaillon O."/>
            <person name="Roest Crollius H."/>
            <person name="Guiguen Y."/>
        </authorList>
    </citation>
    <scope>NUCLEOTIDE SEQUENCE [LARGE SCALE GENOMIC DNA]</scope>
</reference>
<reference evidence="3" key="4">
    <citation type="submission" date="2025-05" db="UniProtKB">
        <authorList>
            <consortium name="Ensembl"/>
        </authorList>
    </citation>
    <scope>IDENTIFICATION</scope>
</reference>
<dbReference type="EMBL" id="FR904269">
    <property type="protein sequence ID" value="CDQ56832.1"/>
    <property type="molecule type" value="Genomic_DNA"/>
</dbReference>
<gene>
    <name evidence="3" type="primary">knstrn</name>
    <name evidence="2" type="ORF">GSONMT00065732001</name>
</gene>
<reference evidence="2" key="2">
    <citation type="submission" date="2014-03" db="EMBL/GenBank/DDBJ databases">
        <authorList>
            <person name="Genoscope - CEA"/>
        </authorList>
    </citation>
    <scope>NUCLEOTIDE SEQUENCE</scope>
</reference>
<protein>
    <recommendedName>
        <fullName evidence="6">Kinetochore localized astrin (SPAG5) binding protein</fullName>
    </recommendedName>
</protein>
<dbReference type="GO" id="GO:0007051">
    <property type="term" value="P:spindle organization"/>
    <property type="evidence" value="ECO:0007669"/>
    <property type="project" value="InterPro"/>
</dbReference>
<dbReference type="OrthoDB" id="9940269at2759"/>
<dbReference type="KEGG" id="omy:110522304"/>
<feature type="coiled-coil region" evidence="1">
    <location>
        <begin position="77"/>
        <end position="125"/>
    </location>
</feature>
<evidence type="ECO:0000313" key="2">
    <source>
        <dbReference type="EMBL" id="CDQ56832.1"/>
    </source>
</evidence>
<dbReference type="GO" id="GO:0072686">
    <property type="term" value="C:mitotic spindle"/>
    <property type="evidence" value="ECO:0007669"/>
    <property type="project" value="TreeGrafter"/>
</dbReference>
<evidence type="ECO:0000313" key="4">
    <source>
        <dbReference type="Proteomes" id="UP000193380"/>
    </source>
</evidence>
<dbReference type="Proteomes" id="UP000193380">
    <property type="component" value="Unassembled WGS sequence"/>
</dbReference>
<dbReference type="PANTHER" id="PTHR31940:SF2">
    <property type="entry name" value="SMALL KINETOCHORE-ASSOCIATED PROTEIN"/>
    <property type="match status" value="1"/>
</dbReference>
<name>A0A060VPQ7_ONCMY</name>
<keyword evidence="5" id="KW-1185">Reference proteome</keyword>
<keyword evidence="1" id="KW-0175">Coiled coil</keyword>
<dbReference type="Ensembl" id="ENSOMYT00000036637.2">
    <property type="protein sequence ID" value="ENSOMYP00000033587.2"/>
    <property type="gene ID" value="ENSOMYG00000015676.2"/>
</dbReference>
<accession>A0A060VPQ7</accession>
<dbReference type="GO" id="GO:0034451">
    <property type="term" value="C:centriolar satellite"/>
    <property type="evidence" value="ECO:0007669"/>
    <property type="project" value="TreeGrafter"/>
</dbReference>
<evidence type="ECO:0000313" key="5">
    <source>
        <dbReference type="Proteomes" id="UP000694395"/>
    </source>
</evidence>
<dbReference type="PaxDb" id="8022-A0A060VPQ7"/>
<dbReference type="PANTHER" id="PTHR31940">
    <property type="entry name" value="SMALL KINETOCHORE-ASSOCIATED PROTEIN"/>
    <property type="match status" value="1"/>
</dbReference>
<sequence length="229" mass="25888">MASKIPRCGQSKCVRPAGSAAEMKRAANKYVFKETAVPSDFNFFPKTAIFKPLNENVPRKNVVAKVHKGPSTRYGQQSELKSHNQLLLEANEELQKKLTETQQKVAQLEQRCSDLQGTNADVQKQLKDCHVLLVAGNIDPVLGEKIGKTAQQNEDQQREVVNVSQDLLRELQTFGDMATEQSAQLTEVQKTMKALTDSREHLVQERENFYLEVEEMDKAFEEAEQLLLD</sequence>
<evidence type="ECO:0000256" key="1">
    <source>
        <dbReference type="SAM" id="Coils"/>
    </source>
</evidence>
<organism evidence="2 4">
    <name type="scientific">Oncorhynchus mykiss</name>
    <name type="common">Rainbow trout</name>
    <name type="synonym">Salmo gairdneri</name>
    <dbReference type="NCBI Taxonomy" id="8022"/>
    <lineage>
        <taxon>Eukaryota</taxon>
        <taxon>Metazoa</taxon>
        <taxon>Chordata</taxon>
        <taxon>Craniata</taxon>
        <taxon>Vertebrata</taxon>
        <taxon>Euteleostomi</taxon>
        <taxon>Actinopterygii</taxon>
        <taxon>Neopterygii</taxon>
        <taxon>Teleostei</taxon>
        <taxon>Protacanthopterygii</taxon>
        <taxon>Salmoniformes</taxon>
        <taxon>Salmonidae</taxon>
        <taxon>Salmoninae</taxon>
        <taxon>Oncorhynchus</taxon>
    </lineage>
</organism>
<dbReference type="RefSeq" id="XP_021456271.1">
    <property type="nucleotide sequence ID" value="XM_021600596.2"/>
</dbReference>
<dbReference type="GeneTree" id="ENSGT00390000010376"/>
<dbReference type="Gene3D" id="1.20.5.490">
    <property type="entry name" value="Single helix bin"/>
    <property type="match status" value="1"/>
</dbReference>
<accession>A0A8C7Q932</accession>
<evidence type="ECO:0008006" key="6">
    <source>
        <dbReference type="Google" id="ProtNLM"/>
    </source>
</evidence>
<dbReference type="RefSeq" id="XP_021456272.1">
    <property type="nucleotide sequence ID" value="XM_021600597.2"/>
</dbReference>
<dbReference type="Proteomes" id="UP000694395">
    <property type="component" value="Chromosome 4"/>
</dbReference>
<dbReference type="CTD" id="90417"/>
<evidence type="ECO:0000313" key="3">
    <source>
        <dbReference type="Ensembl" id="ENSOMYP00000033587.2"/>
    </source>
</evidence>